<dbReference type="Proteomes" id="UP000037035">
    <property type="component" value="Unassembled WGS sequence"/>
</dbReference>
<keyword evidence="2" id="KW-1185">Reference proteome</keyword>
<protein>
    <submittedName>
        <fullName evidence="1">Uncharacterized protein</fullName>
    </submittedName>
</protein>
<comment type="caution">
    <text evidence="1">The sequence shown here is derived from an EMBL/GenBank/DDBJ whole genome shotgun (WGS) entry which is preliminary data.</text>
</comment>
<dbReference type="EMBL" id="LAVV01014061">
    <property type="protein sequence ID" value="KNZ45072.1"/>
    <property type="molecule type" value="Genomic_DNA"/>
</dbReference>
<name>A0A0L6U9V2_9BASI</name>
<feature type="non-terminal residue" evidence="1">
    <location>
        <position position="1"/>
    </location>
</feature>
<gene>
    <name evidence="1" type="ORF">VP01_8510g1</name>
</gene>
<dbReference type="VEuPathDB" id="FungiDB:VP01_8510g1"/>
<dbReference type="OrthoDB" id="1728030at2759"/>
<organism evidence="1 2">
    <name type="scientific">Puccinia sorghi</name>
    <dbReference type="NCBI Taxonomy" id="27349"/>
    <lineage>
        <taxon>Eukaryota</taxon>
        <taxon>Fungi</taxon>
        <taxon>Dikarya</taxon>
        <taxon>Basidiomycota</taxon>
        <taxon>Pucciniomycotina</taxon>
        <taxon>Pucciniomycetes</taxon>
        <taxon>Pucciniales</taxon>
        <taxon>Pucciniaceae</taxon>
        <taxon>Puccinia</taxon>
    </lineage>
</organism>
<reference evidence="1 2" key="1">
    <citation type="submission" date="2015-08" db="EMBL/GenBank/DDBJ databases">
        <title>Next Generation Sequencing and Analysis of the Genome of Puccinia sorghi L Schw, the Causal Agent of Maize Common Rust.</title>
        <authorList>
            <person name="Rochi L."/>
            <person name="Burguener G."/>
            <person name="Darino M."/>
            <person name="Turjanski A."/>
            <person name="Kreff E."/>
            <person name="Dieguez M.J."/>
            <person name="Sacco F."/>
        </authorList>
    </citation>
    <scope>NUCLEOTIDE SEQUENCE [LARGE SCALE GENOMIC DNA]</scope>
    <source>
        <strain evidence="1 2">RO10H11247</strain>
    </source>
</reference>
<sequence>QLGCCSITYHPVTCPPGKHNPEATHDAKHCWQLHPELRKDSSSPSASGNFPTTQLVKVKDGHELEVSLLLTEAASKPTVLDSGVTHHLINNPD</sequence>
<proteinExistence type="predicted"/>
<accession>A0A0L6U9V2</accession>
<evidence type="ECO:0000313" key="1">
    <source>
        <dbReference type="EMBL" id="KNZ45072.1"/>
    </source>
</evidence>
<dbReference type="AlphaFoldDB" id="A0A0L6U9V2"/>
<evidence type="ECO:0000313" key="2">
    <source>
        <dbReference type="Proteomes" id="UP000037035"/>
    </source>
</evidence>